<evidence type="ECO:0000256" key="1">
    <source>
        <dbReference type="ARBA" id="ARBA00023002"/>
    </source>
</evidence>
<keyword evidence="1 3" id="KW-0560">Oxidoreductase</keyword>
<dbReference type="Gene3D" id="3.30.9.10">
    <property type="entry name" value="D-Amino Acid Oxidase, subunit A, domain 2"/>
    <property type="match status" value="1"/>
</dbReference>
<organism evidence="3 4">
    <name type="scientific">Roseovarius indicus</name>
    <dbReference type="NCBI Taxonomy" id="540747"/>
    <lineage>
        <taxon>Bacteria</taxon>
        <taxon>Pseudomonadati</taxon>
        <taxon>Pseudomonadota</taxon>
        <taxon>Alphaproteobacteria</taxon>
        <taxon>Rhodobacterales</taxon>
        <taxon>Roseobacteraceae</taxon>
        <taxon>Roseovarius</taxon>
    </lineage>
</organism>
<dbReference type="RefSeq" id="WP_338049627.1">
    <property type="nucleotide sequence ID" value="NZ_CP031598.1"/>
</dbReference>
<gene>
    <name evidence="3" type="primary">puuB_9</name>
    <name evidence="3" type="ORF">RIdsm_05134</name>
</gene>
<dbReference type="AlphaFoldDB" id="A0A5P3AJ70"/>
<dbReference type="EMBL" id="CP031598">
    <property type="protein sequence ID" value="QEW29291.1"/>
    <property type="molecule type" value="Genomic_DNA"/>
</dbReference>
<dbReference type="EC" id="1.4.3.-" evidence="3"/>
<dbReference type="GO" id="GO:0016491">
    <property type="term" value="F:oxidoreductase activity"/>
    <property type="evidence" value="ECO:0007669"/>
    <property type="project" value="UniProtKB-KW"/>
</dbReference>
<evidence type="ECO:0000259" key="2">
    <source>
        <dbReference type="Pfam" id="PF01266"/>
    </source>
</evidence>
<name>A0A5P3AJ70_9RHOB</name>
<accession>A0A5P3AJ70</accession>
<feature type="domain" description="FAD dependent oxidoreductase" evidence="2">
    <location>
        <begin position="42"/>
        <end position="402"/>
    </location>
</feature>
<dbReference type="InterPro" id="IPR006076">
    <property type="entry name" value="FAD-dep_OxRdtase"/>
</dbReference>
<dbReference type="GO" id="GO:0005737">
    <property type="term" value="C:cytoplasm"/>
    <property type="evidence" value="ECO:0007669"/>
    <property type="project" value="TreeGrafter"/>
</dbReference>
<dbReference type="Gene3D" id="3.50.50.60">
    <property type="entry name" value="FAD/NAD(P)-binding domain"/>
    <property type="match status" value="1"/>
</dbReference>
<reference evidence="3 4" key="1">
    <citation type="submission" date="2018-08" db="EMBL/GenBank/DDBJ databases">
        <title>Genetic Globetrotter - A new plasmid hitch-hiking vast phylogenetic and geographic distances.</title>
        <authorList>
            <person name="Vollmers J."/>
            <person name="Petersen J."/>
        </authorList>
    </citation>
    <scope>NUCLEOTIDE SEQUENCE [LARGE SCALE GENOMIC DNA]</scope>
    <source>
        <strain evidence="3 4">DSM 26383</strain>
    </source>
</reference>
<dbReference type="Proteomes" id="UP000325785">
    <property type="component" value="Chromosome"/>
</dbReference>
<evidence type="ECO:0000313" key="3">
    <source>
        <dbReference type="EMBL" id="QEW29291.1"/>
    </source>
</evidence>
<evidence type="ECO:0000313" key="4">
    <source>
        <dbReference type="Proteomes" id="UP000325785"/>
    </source>
</evidence>
<proteinExistence type="predicted"/>
<sequence>MTNLKHIWEPAAYGPEPIRDCWWADTVTPGDWPALEGDTTTDVAIVGAGFTGLSAALHLAEAGINVTVLDAQHPFWGASGRNGGFNCLGGAKASHDEIAKKFGKSEMYEYAKAERAAVETVGHLVDRLDLDVDRHSDGETMLAHRPKDFEHMRKRAGHIKELYGVEPTVIPPEELTQAGLNGGFHGAVTNPLGFALNPRKYARGLAHAARDAGAAIHGHSAVTSIEPDQGGYRLHTASGSVRAKKFIIATNGYSSDNLPPWMAARYLPTQSSVIVTRPMTQEELTAQGWTSYQMCFDSRHLLHYFRLMPDNRMLFGMRGGLSHTENTEAAIKKKIRADFDAMFPAWRHVETPHYWSGFVCISRDLLPYAGPIPGMEGGFAAFAYHGNGVSMGSYSGTILADLVQGKTPATPYPAPMRHTPRRFPLGRFRRLLMRPAYLQYALHDL</sequence>
<dbReference type="SUPFAM" id="SSF51905">
    <property type="entry name" value="FAD/NAD(P)-binding domain"/>
    <property type="match status" value="1"/>
</dbReference>
<dbReference type="PANTHER" id="PTHR13847">
    <property type="entry name" value="SARCOSINE DEHYDROGENASE-RELATED"/>
    <property type="match status" value="1"/>
</dbReference>
<protein>
    <submittedName>
        <fullName evidence="3">Gamma-glutamylputrescine oxidoreductase</fullName>
        <ecNumber evidence="3">1.4.3.-</ecNumber>
    </submittedName>
</protein>
<dbReference type="PANTHER" id="PTHR13847:SF281">
    <property type="entry name" value="FAD DEPENDENT OXIDOREDUCTASE DOMAIN-CONTAINING PROTEIN"/>
    <property type="match status" value="1"/>
</dbReference>
<dbReference type="KEGG" id="rid:RIdsm_05134"/>
<dbReference type="InterPro" id="IPR036188">
    <property type="entry name" value="FAD/NAD-bd_sf"/>
</dbReference>
<dbReference type="Pfam" id="PF01266">
    <property type="entry name" value="DAO"/>
    <property type="match status" value="1"/>
</dbReference>